<organism evidence="2 3">
    <name type="scientific">Phialocephala subalpina</name>
    <dbReference type="NCBI Taxonomy" id="576137"/>
    <lineage>
        <taxon>Eukaryota</taxon>
        <taxon>Fungi</taxon>
        <taxon>Dikarya</taxon>
        <taxon>Ascomycota</taxon>
        <taxon>Pezizomycotina</taxon>
        <taxon>Leotiomycetes</taxon>
        <taxon>Helotiales</taxon>
        <taxon>Mollisiaceae</taxon>
        <taxon>Phialocephala</taxon>
        <taxon>Phialocephala fortinii species complex</taxon>
    </lineage>
</organism>
<evidence type="ECO:0000313" key="3">
    <source>
        <dbReference type="Proteomes" id="UP000184330"/>
    </source>
</evidence>
<feature type="domain" description="Amidohydrolase-related" evidence="1">
    <location>
        <begin position="15"/>
        <end position="113"/>
    </location>
</feature>
<protein>
    <recommendedName>
        <fullName evidence="1">Amidohydrolase-related domain-containing protein</fullName>
    </recommendedName>
</protein>
<dbReference type="InterPro" id="IPR052358">
    <property type="entry name" value="Aro_Compnd_Degr_Hydrolases"/>
</dbReference>
<sequence>MGSIEQIDLFPEGGCDTHHHIFESHKFPSSPTRHLTPPKATIEEYEAFKRSLGITNSVLTHGPLYGHDCSSLTVFVKQLGSASTRGCAVINEEASDAEIESLHNSGVRGIRLDLYGYNAMEDAKKQIRVLELYASRVGPKGQLGSSWEDIPSLALQVVVDHHALLKAQSMLPVGVDVLSQPGLLDIVALLKSENF</sequence>
<proteinExistence type="predicted"/>
<dbReference type="InterPro" id="IPR032466">
    <property type="entry name" value="Metal_Hydrolase"/>
</dbReference>
<gene>
    <name evidence="2" type="ORF">PAC_01883</name>
</gene>
<dbReference type="AlphaFoldDB" id="A0A1L7WGU8"/>
<dbReference type="Pfam" id="PF04909">
    <property type="entry name" value="Amidohydro_2"/>
    <property type="match status" value="1"/>
</dbReference>
<keyword evidence="3" id="KW-1185">Reference proteome</keyword>
<dbReference type="EMBL" id="FJOG01000002">
    <property type="protein sequence ID" value="CZR52006.1"/>
    <property type="molecule type" value="Genomic_DNA"/>
</dbReference>
<evidence type="ECO:0000259" key="1">
    <source>
        <dbReference type="Pfam" id="PF04909"/>
    </source>
</evidence>
<evidence type="ECO:0000313" key="2">
    <source>
        <dbReference type="EMBL" id="CZR52006.1"/>
    </source>
</evidence>
<dbReference type="Proteomes" id="UP000184330">
    <property type="component" value="Unassembled WGS sequence"/>
</dbReference>
<name>A0A1L7WGU8_9HELO</name>
<dbReference type="GO" id="GO:0016787">
    <property type="term" value="F:hydrolase activity"/>
    <property type="evidence" value="ECO:0007669"/>
    <property type="project" value="InterPro"/>
</dbReference>
<dbReference type="SUPFAM" id="SSF51556">
    <property type="entry name" value="Metallo-dependent hydrolases"/>
    <property type="match status" value="1"/>
</dbReference>
<dbReference type="STRING" id="576137.A0A1L7WGU8"/>
<accession>A0A1L7WGU8</accession>
<dbReference type="OrthoDB" id="2135488at2759"/>
<dbReference type="PANTHER" id="PTHR35563:SF2">
    <property type="entry name" value="BARREL METAL-DEPENDENT HYDROLASE, PUTATIVE (AFU_ORTHOLOGUE AFUA_1G16240)-RELATED"/>
    <property type="match status" value="1"/>
</dbReference>
<reference evidence="2 3" key="1">
    <citation type="submission" date="2016-03" db="EMBL/GenBank/DDBJ databases">
        <authorList>
            <person name="Ploux O."/>
        </authorList>
    </citation>
    <scope>NUCLEOTIDE SEQUENCE [LARGE SCALE GENOMIC DNA]</scope>
    <source>
        <strain evidence="2 3">UAMH 11012</strain>
    </source>
</reference>
<dbReference type="InterPro" id="IPR006680">
    <property type="entry name" value="Amidohydro-rel"/>
</dbReference>
<dbReference type="PANTHER" id="PTHR35563">
    <property type="entry name" value="BARREL METAL-DEPENDENT HYDROLASE, PUTATIVE (AFU_ORTHOLOGUE AFUA_1G16240)-RELATED"/>
    <property type="match status" value="1"/>
</dbReference>
<dbReference type="Gene3D" id="3.20.20.140">
    <property type="entry name" value="Metal-dependent hydrolases"/>
    <property type="match status" value="1"/>
</dbReference>